<dbReference type="EMBL" id="SDIF01000008">
    <property type="protein sequence ID" value="RXS69813.1"/>
    <property type="molecule type" value="Genomic_DNA"/>
</dbReference>
<evidence type="ECO:0000313" key="1">
    <source>
        <dbReference type="EMBL" id="RXS69813.1"/>
    </source>
</evidence>
<gene>
    <name evidence="1" type="ORF">EST54_04610</name>
</gene>
<dbReference type="AlphaFoldDB" id="A0A4Q1R8W6"/>
<proteinExistence type="predicted"/>
<comment type="caution">
    <text evidence="1">The sequence shown here is derived from an EMBL/GenBank/DDBJ whole genome shotgun (WGS) entry which is preliminary data.</text>
</comment>
<protein>
    <submittedName>
        <fullName evidence="1">DUF4333 domain-containing protein</fullName>
    </submittedName>
</protein>
<dbReference type="Proteomes" id="UP000289482">
    <property type="component" value="Unassembled WGS sequence"/>
</dbReference>
<organism evidence="1 2">
    <name type="scientific">Streptomyces sioyaensis</name>
    <dbReference type="NCBI Taxonomy" id="67364"/>
    <lineage>
        <taxon>Bacteria</taxon>
        <taxon>Bacillati</taxon>
        <taxon>Actinomycetota</taxon>
        <taxon>Actinomycetes</taxon>
        <taxon>Kitasatosporales</taxon>
        <taxon>Streptomycetaceae</taxon>
        <taxon>Streptomyces</taxon>
    </lineage>
</organism>
<keyword evidence="2" id="KW-1185">Reference proteome</keyword>
<accession>A0A4Q1R8W6</accession>
<name>A0A4Q1R8W6_9ACTN</name>
<evidence type="ECO:0000313" key="2">
    <source>
        <dbReference type="Proteomes" id="UP000289482"/>
    </source>
</evidence>
<reference evidence="1 2" key="1">
    <citation type="submission" date="2019-01" db="EMBL/GenBank/DDBJ databases">
        <title>Draft genome sequences of the type strain Streptomyces sioyaensis DSM 40032 and its novel strain, TM32, a thermotolerant antibiotics-producing actinobacterium.</title>
        <authorList>
            <person name="Nakaew N."/>
            <person name="Lumyong S."/>
            <person name="Sloan W.T."/>
            <person name="Sungthong R."/>
        </authorList>
    </citation>
    <scope>NUCLEOTIDE SEQUENCE [LARGE SCALE GENOMIC DNA]</scope>
    <source>
        <strain evidence="1 2">DSM 40032</strain>
    </source>
</reference>
<dbReference type="GeneID" id="95777286"/>
<dbReference type="RefSeq" id="WP_129245297.1">
    <property type="nucleotide sequence ID" value="NZ_CBDRGM010000013.1"/>
</dbReference>
<sequence length="120" mass="13356">MEPHPLRRGLLIGLLTALVTAGALAFAAARLRDREATSEVDDGTHTVLRTEIARAISGQLTLPFRSGPDAVHCFGDLRPVPYDAVRCTAHFPLGRDRHLTVEVTRVRHNMVTYRRHSLPR</sequence>